<evidence type="ECO:0000259" key="8">
    <source>
        <dbReference type="Pfam" id="PF01425"/>
    </source>
</evidence>
<comment type="caution">
    <text evidence="9">The sequence shown here is derived from an EMBL/GenBank/DDBJ whole genome shotgun (WGS) entry which is preliminary data.</text>
</comment>
<keyword evidence="5 7" id="KW-0648">Protein biosynthesis</keyword>
<dbReference type="InterPro" id="IPR020556">
    <property type="entry name" value="Amidase_CS"/>
</dbReference>
<dbReference type="PROSITE" id="PS00571">
    <property type="entry name" value="AMIDASES"/>
    <property type="match status" value="1"/>
</dbReference>
<dbReference type="InterPro" id="IPR023631">
    <property type="entry name" value="Amidase_dom"/>
</dbReference>
<dbReference type="InterPro" id="IPR036928">
    <property type="entry name" value="AS_sf"/>
</dbReference>
<feature type="domain" description="Amidase" evidence="8">
    <location>
        <begin position="51"/>
        <end position="461"/>
    </location>
</feature>
<evidence type="ECO:0000256" key="5">
    <source>
        <dbReference type="ARBA" id="ARBA00022917"/>
    </source>
</evidence>
<dbReference type="PANTHER" id="PTHR11895:SF151">
    <property type="entry name" value="GLUTAMYL-TRNA(GLN) AMIDOTRANSFERASE SUBUNIT A"/>
    <property type="match status" value="1"/>
</dbReference>
<dbReference type="Pfam" id="PF01425">
    <property type="entry name" value="Amidase"/>
    <property type="match status" value="1"/>
</dbReference>
<dbReference type="GO" id="GO:0006412">
    <property type="term" value="P:translation"/>
    <property type="evidence" value="ECO:0007669"/>
    <property type="project" value="UniProtKB-UniRule"/>
</dbReference>
<sequence length="491" mass="51603">MSTPLFKRSAAWIAAQVRAGAVTPTEAVDAGWDGPGAHWEHDVHAVVHTDREARQSGADAASTKGPLAGVPVLVKDNLCTVDYPTTCCSRVLAGWHAPYDATVVARLREAGAVIVGKANMDEFAMGSSTEFSCYGPTRNPWDLSRVSGGSSGGAAAAVAYGLVPVALGSDTGGSVRQPAAFCGVYGLKPTYGRLSRYGLVAFGSSLDQVGVFARHAGDVALVYAALAGHDPYDATSRPDPAPDVSGWDTGVAGLRFGWPANLWAHGVEPALVDALERSAAALERAGAVRVPVELLPGEAAVAAYYLVATAEASSNLARFDGVRYGHRAARAADVKSLYVRSRSEGFGPEVQRRILLGTYALSAGYHDAYYLRAQKARTRFRADYARAFAQCDFLLLPTTPTLPFKVGEKVDDPLAMYLSDVFTIGANLAGIPGLSVPIGVTAEGLPTAVQLLGPEDGEPVLLRAARAIEVNGDAAKLPRTHETEASWPSKR</sequence>
<dbReference type="SUPFAM" id="SSF75304">
    <property type="entry name" value="Amidase signature (AS) enzymes"/>
    <property type="match status" value="1"/>
</dbReference>
<reference evidence="9" key="1">
    <citation type="submission" date="2020-07" db="EMBL/GenBank/DDBJ databases">
        <title>Huge and variable diversity of episymbiotic CPR bacteria and DPANN archaea in groundwater ecosystems.</title>
        <authorList>
            <person name="He C.Y."/>
            <person name="Keren R."/>
            <person name="Whittaker M."/>
            <person name="Farag I.F."/>
            <person name="Doudna J."/>
            <person name="Cate J.H.D."/>
            <person name="Banfield J.F."/>
        </authorList>
    </citation>
    <scope>NUCLEOTIDE SEQUENCE</scope>
    <source>
        <strain evidence="9">NC_groundwater_1813_Pr3_B-0.1um_71_17</strain>
    </source>
</reference>
<dbReference type="AlphaFoldDB" id="A0A933SAS9"/>
<name>A0A933SAS9_UNCEI</name>
<dbReference type="PANTHER" id="PTHR11895">
    <property type="entry name" value="TRANSAMIDASE"/>
    <property type="match status" value="1"/>
</dbReference>
<evidence type="ECO:0000256" key="3">
    <source>
        <dbReference type="ARBA" id="ARBA00022741"/>
    </source>
</evidence>
<evidence type="ECO:0000256" key="1">
    <source>
        <dbReference type="ARBA" id="ARBA00008069"/>
    </source>
</evidence>
<keyword evidence="4 7" id="KW-0067">ATP-binding</keyword>
<evidence type="ECO:0000256" key="2">
    <source>
        <dbReference type="ARBA" id="ARBA00022598"/>
    </source>
</evidence>
<accession>A0A933SAS9</accession>
<evidence type="ECO:0000256" key="7">
    <source>
        <dbReference type="HAMAP-Rule" id="MF_00120"/>
    </source>
</evidence>
<evidence type="ECO:0000256" key="6">
    <source>
        <dbReference type="ARBA" id="ARBA00047407"/>
    </source>
</evidence>
<dbReference type="GO" id="GO:0030956">
    <property type="term" value="C:glutamyl-tRNA(Gln) amidotransferase complex"/>
    <property type="evidence" value="ECO:0007669"/>
    <property type="project" value="InterPro"/>
</dbReference>
<keyword evidence="2 7" id="KW-0436">Ligase</keyword>
<keyword evidence="3 7" id="KW-0547">Nucleotide-binding</keyword>
<dbReference type="InterPro" id="IPR004412">
    <property type="entry name" value="GatA"/>
</dbReference>
<gene>
    <name evidence="7 9" type="primary">gatA</name>
    <name evidence="9" type="ORF">HZA61_05350</name>
</gene>
<organism evidence="9 10">
    <name type="scientific">Eiseniibacteriota bacterium</name>
    <dbReference type="NCBI Taxonomy" id="2212470"/>
    <lineage>
        <taxon>Bacteria</taxon>
        <taxon>Candidatus Eiseniibacteriota</taxon>
    </lineage>
</organism>
<evidence type="ECO:0000256" key="4">
    <source>
        <dbReference type="ARBA" id="ARBA00022840"/>
    </source>
</evidence>
<comment type="function">
    <text evidence="7">Allows the formation of correctly charged Gln-tRNA(Gln) through the transamidation of misacylated Glu-tRNA(Gln) in organisms which lack glutaminyl-tRNA synthetase. The reaction takes place in the presence of glutamine and ATP through an activated gamma-phospho-Glu-tRNA(Gln).</text>
</comment>
<comment type="subunit">
    <text evidence="7">Heterotrimer of A, B and C subunits.</text>
</comment>
<evidence type="ECO:0000313" key="9">
    <source>
        <dbReference type="EMBL" id="MBI5168889.1"/>
    </source>
</evidence>
<evidence type="ECO:0000313" key="10">
    <source>
        <dbReference type="Proteomes" id="UP000696931"/>
    </source>
</evidence>
<dbReference type="EMBL" id="JACRIW010000038">
    <property type="protein sequence ID" value="MBI5168889.1"/>
    <property type="molecule type" value="Genomic_DNA"/>
</dbReference>
<dbReference type="EC" id="6.3.5.7" evidence="7"/>
<dbReference type="GO" id="GO:0050567">
    <property type="term" value="F:glutaminyl-tRNA synthase (glutamine-hydrolyzing) activity"/>
    <property type="evidence" value="ECO:0007669"/>
    <property type="project" value="UniProtKB-UniRule"/>
</dbReference>
<dbReference type="HAMAP" id="MF_00120">
    <property type="entry name" value="GatA"/>
    <property type="match status" value="1"/>
</dbReference>
<feature type="active site" description="Acyl-ester intermediate" evidence="7">
    <location>
        <position position="174"/>
    </location>
</feature>
<proteinExistence type="inferred from homology"/>
<comment type="similarity">
    <text evidence="1 7">Belongs to the amidase family. GatA subfamily.</text>
</comment>
<protein>
    <recommendedName>
        <fullName evidence="7">Glutamyl-tRNA(Gln) amidotransferase subunit A</fullName>
        <shortName evidence="7">Glu-ADT subunit A</shortName>
        <ecNumber evidence="7">6.3.5.7</ecNumber>
    </recommendedName>
</protein>
<dbReference type="InterPro" id="IPR000120">
    <property type="entry name" value="Amidase"/>
</dbReference>
<dbReference type="Proteomes" id="UP000696931">
    <property type="component" value="Unassembled WGS sequence"/>
</dbReference>
<feature type="active site" description="Charge relay system" evidence="7">
    <location>
        <position position="150"/>
    </location>
</feature>
<dbReference type="Gene3D" id="3.90.1300.10">
    <property type="entry name" value="Amidase signature (AS) domain"/>
    <property type="match status" value="1"/>
</dbReference>
<dbReference type="GO" id="GO:0005524">
    <property type="term" value="F:ATP binding"/>
    <property type="evidence" value="ECO:0007669"/>
    <property type="project" value="UniProtKB-KW"/>
</dbReference>
<dbReference type="NCBIfam" id="TIGR00132">
    <property type="entry name" value="gatA"/>
    <property type="match status" value="1"/>
</dbReference>
<comment type="catalytic activity">
    <reaction evidence="6 7">
        <text>L-glutamyl-tRNA(Gln) + L-glutamine + ATP + H2O = L-glutaminyl-tRNA(Gln) + L-glutamate + ADP + phosphate + H(+)</text>
        <dbReference type="Rhea" id="RHEA:17521"/>
        <dbReference type="Rhea" id="RHEA-COMP:9681"/>
        <dbReference type="Rhea" id="RHEA-COMP:9684"/>
        <dbReference type="ChEBI" id="CHEBI:15377"/>
        <dbReference type="ChEBI" id="CHEBI:15378"/>
        <dbReference type="ChEBI" id="CHEBI:29985"/>
        <dbReference type="ChEBI" id="CHEBI:30616"/>
        <dbReference type="ChEBI" id="CHEBI:43474"/>
        <dbReference type="ChEBI" id="CHEBI:58359"/>
        <dbReference type="ChEBI" id="CHEBI:78520"/>
        <dbReference type="ChEBI" id="CHEBI:78521"/>
        <dbReference type="ChEBI" id="CHEBI:456216"/>
        <dbReference type="EC" id="6.3.5.7"/>
    </reaction>
</comment>
<feature type="active site" description="Charge relay system" evidence="7">
    <location>
        <position position="75"/>
    </location>
</feature>